<protein>
    <submittedName>
        <fullName evidence="10">Ger(X)C family spore germination protein</fullName>
    </submittedName>
</protein>
<keyword evidence="7" id="KW-0449">Lipoprotein</keyword>
<dbReference type="PANTHER" id="PTHR35789">
    <property type="entry name" value="SPORE GERMINATION PROTEIN B3"/>
    <property type="match status" value="1"/>
</dbReference>
<dbReference type="Pfam" id="PF25198">
    <property type="entry name" value="Spore_GerAC_N"/>
    <property type="match status" value="1"/>
</dbReference>
<proteinExistence type="inferred from homology"/>
<comment type="subcellular location">
    <subcellularLocation>
        <location evidence="1">Membrane</location>
        <topology evidence="1">Lipid-anchor</topology>
    </subcellularLocation>
</comment>
<name>A0A928KW52_9FIRM</name>
<sequence>MLAACLMLPLAGCWNYRGLNEMTIVAGMAIDEADDGQYLMTFEVMDLSQPTKTEGPNSNLVFAKGGSILEAIRNAKRQLASKLYFGNMQIMVISHQVAEREGLDAVLDFALRDSEMRETMELVVSREETARAILSNDEKISGAVSYDISRIIREDAKVTGSVFSAQFYRIYDDSRTPGINVVLPVFYLAPEPDSDKKHVEAYGCAVFKGSLLAGFFSAEETKYLLMVNGLLTGGVLTFYVPEITKNNITLEIKKVDSSMSYENNDGKIAMKLSVKINAYFAEFPHNKNEGNHPVLDQVERSAENLVREELQSVIKKLQTQYQSDALGMGRLIYRTNLPLWRQISGRWNEMYQTLPVDVTVKIHLANTAMVRES</sequence>
<evidence type="ECO:0000313" key="11">
    <source>
        <dbReference type="Proteomes" id="UP000754750"/>
    </source>
</evidence>
<evidence type="ECO:0000313" key="10">
    <source>
        <dbReference type="EMBL" id="MBE6833256.1"/>
    </source>
</evidence>
<dbReference type="NCBIfam" id="TIGR02887">
    <property type="entry name" value="spore_ger_x_C"/>
    <property type="match status" value="1"/>
</dbReference>
<keyword evidence="3" id="KW-0309">Germination</keyword>
<gene>
    <name evidence="10" type="ORF">E7512_06685</name>
</gene>
<dbReference type="GO" id="GO:0016020">
    <property type="term" value="C:membrane"/>
    <property type="evidence" value="ECO:0007669"/>
    <property type="project" value="UniProtKB-SubCell"/>
</dbReference>
<keyword evidence="6" id="KW-0564">Palmitate</keyword>
<dbReference type="InterPro" id="IPR057336">
    <property type="entry name" value="GerAC_N"/>
</dbReference>
<keyword evidence="4" id="KW-0732">Signal</keyword>
<comment type="similarity">
    <text evidence="2">Belongs to the GerABKC lipoprotein family.</text>
</comment>
<evidence type="ECO:0000256" key="6">
    <source>
        <dbReference type="ARBA" id="ARBA00023139"/>
    </source>
</evidence>
<evidence type="ECO:0000256" key="7">
    <source>
        <dbReference type="ARBA" id="ARBA00023288"/>
    </source>
</evidence>
<feature type="domain" description="Spore germination protein N-terminal" evidence="9">
    <location>
        <begin position="16"/>
        <end position="186"/>
    </location>
</feature>
<dbReference type="Proteomes" id="UP000754750">
    <property type="component" value="Unassembled WGS sequence"/>
</dbReference>
<evidence type="ECO:0000256" key="1">
    <source>
        <dbReference type="ARBA" id="ARBA00004635"/>
    </source>
</evidence>
<reference evidence="10" key="1">
    <citation type="submission" date="2019-04" db="EMBL/GenBank/DDBJ databases">
        <title>Evolution of Biomass-Degrading Anaerobic Consortia Revealed by Metagenomics.</title>
        <authorList>
            <person name="Peng X."/>
        </authorList>
    </citation>
    <scope>NUCLEOTIDE SEQUENCE</scope>
    <source>
        <strain evidence="10">SIG551</strain>
    </source>
</reference>
<evidence type="ECO:0000259" key="9">
    <source>
        <dbReference type="Pfam" id="PF25198"/>
    </source>
</evidence>
<evidence type="ECO:0000256" key="2">
    <source>
        <dbReference type="ARBA" id="ARBA00007886"/>
    </source>
</evidence>
<organism evidence="10 11">
    <name type="scientific">Faecalispora sporosphaeroides</name>
    <dbReference type="NCBI Taxonomy" id="1549"/>
    <lineage>
        <taxon>Bacteria</taxon>
        <taxon>Bacillati</taxon>
        <taxon>Bacillota</taxon>
        <taxon>Clostridia</taxon>
        <taxon>Eubacteriales</taxon>
        <taxon>Oscillospiraceae</taxon>
        <taxon>Faecalispora</taxon>
    </lineage>
</organism>
<dbReference type="InterPro" id="IPR008844">
    <property type="entry name" value="Spore_GerAC-like"/>
</dbReference>
<evidence type="ECO:0000256" key="4">
    <source>
        <dbReference type="ARBA" id="ARBA00022729"/>
    </source>
</evidence>
<dbReference type="Pfam" id="PF05504">
    <property type="entry name" value="Spore_GerAC"/>
    <property type="match status" value="1"/>
</dbReference>
<dbReference type="AlphaFoldDB" id="A0A928KW52"/>
<keyword evidence="5" id="KW-0472">Membrane</keyword>
<evidence type="ECO:0000259" key="8">
    <source>
        <dbReference type="Pfam" id="PF05504"/>
    </source>
</evidence>
<evidence type="ECO:0000256" key="3">
    <source>
        <dbReference type="ARBA" id="ARBA00022544"/>
    </source>
</evidence>
<dbReference type="Gene3D" id="3.30.300.210">
    <property type="entry name" value="Nutrient germinant receptor protein C, domain 3"/>
    <property type="match status" value="1"/>
</dbReference>
<dbReference type="InterPro" id="IPR038501">
    <property type="entry name" value="Spore_GerAC_C_sf"/>
</dbReference>
<dbReference type="GO" id="GO:0009847">
    <property type="term" value="P:spore germination"/>
    <property type="evidence" value="ECO:0007669"/>
    <property type="project" value="InterPro"/>
</dbReference>
<feature type="domain" description="Spore germination GerAC-like C-terminal" evidence="8">
    <location>
        <begin position="203"/>
        <end position="367"/>
    </location>
</feature>
<accession>A0A928KW52</accession>
<evidence type="ECO:0000256" key="5">
    <source>
        <dbReference type="ARBA" id="ARBA00023136"/>
    </source>
</evidence>
<dbReference type="PANTHER" id="PTHR35789:SF1">
    <property type="entry name" value="SPORE GERMINATION PROTEIN B3"/>
    <property type="match status" value="1"/>
</dbReference>
<comment type="caution">
    <text evidence="10">The sequence shown here is derived from an EMBL/GenBank/DDBJ whole genome shotgun (WGS) entry which is preliminary data.</text>
</comment>
<dbReference type="InterPro" id="IPR046953">
    <property type="entry name" value="Spore_GerAC-like_C"/>
</dbReference>
<dbReference type="EMBL" id="SVNY01000003">
    <property type="protein sequence ID" value="MBE6833256.1"/>
    <property type="molecule type" value="Genomic_DNA"/>
</dbReference>